<keyword evidence="3" id="KW-0804">Transcription</keyword>
<dbReference type="Proteomes" id="UP000722625">
    <property type="component" value="Unassembled WGS sequence"/>
</dbReference>
<dbReference type="PANTHER" id="PTHR43280:SF29">
    <property type="entry name" value="ARAC-FAMILY TRANSCRIPTIONAL REGULATOR"/>
    <property type="match status" value="1"/>
</dbReference>
<dbReference type="PROSITE" id="PS00041">
    <property type="entry name" value="HTH_ARAC_FAMILY_1"/>
    <property type="match status" value="1"/>
</dbReference>
<keyword evidence="4" id="KW-0472">Membrane</keyword>
<dbReference type="InterPro" id="IPR018060">
    <property type="entry name" value="HTH_AraC"/>
</dbReference>
<evidence type="ECO:0000256" key="4">
    <source>
        <dbReference type="SAM" id="Phobius"/>
    </source>
</evidence>
<dbReference type="Pfam" id="PF12833">
    <property type="entry name" value="HTH_18"/>
    <property type="match status" value="1"/>
</dbReference>
<keyword evidence="1" id="KW-0805">Transcription regulation</keyword>
<evidence type="ECO:0000256" key="2">
    <source>
        <dbReference type="ARBA" id="ARBA00023125"/>
    </source>
</evidence>
<dbReference type="PROSITE" id="PS01124">
    <property type="entry name" value="HTH_ARAC_FAMILY_2"/>
    <property type="match status" value="1"/>
</dbReference>
<gene>
    <name evidence="6" type="ORF">KHA90_22420</name>
</gene>
<evidence type="ECO:0000256" key="1">
    <source>
        <dbReference type="ARBA" id="ARBA00023015"/>
    </source>
</evidence>
<dbReference type="InterPro" id="IPR009057">
    <property type="entry name" value="Homeodomain-like_sf"/>
</dbReference>
<evidence type="ECO:0000259" key="5">
    <source>
        <dbReference type="PROSITE" id="PS01124"/>
    </source>
</evidence>
<dbReference type="Gene3D" id="1.10.10.60">
    <property type="entry name" value="Homeodomain-like"/>
    <property type="match status" value="2"/>
</dbReference>
<organism evidence="6 7">
    <name type="scientific">Flavobacterium psychroterrae</name>
    <dbReference type="NCBI Taxonomy" id="2133767"/>
    <lineage>
        <taxon>Bacteria</taxon>
        <taxon>Pseudomonadati</taxon>
        <taxon>Bacteroidota</taxon>
        <taxon>Flavobacteriia</taxon>
        <taxon>Flavobacteriales</taxon>
        <taxon>Flavobacteriaceae</taxon>
        <taxon>Flavobacterium</taxon>
    </lineage>
</organism>
<feature type="transmembrane region" description="Helical" evidence="4">
    <location>
        <begin position="65"/>
        <end position="85"/>
    </location>
</feature>
<dbReference type="SUPFAM" id="SSF46689">
    <property type="entry name" value="Homeodomain-like"/>
    <property type="match status" value="1"/>
</dbReference>
<keyword evidence="4" id="KW-0812">Transmembrane</keyword>
<sequence>MTTMFCMPEQFSLQFRINNVMFFTVVYGILLPSLSIVVIARTLNRVINYNKKYLDFFSNTQKVNLKWLISTSIFLLLTYAFQLITLSSFLDNTLRDIIFLLDSIISLLFLYWITIFGIKQNHIPADFEIYIKTNIIPENNKDTTVNDGVDFKKIEDFIQESKCYKNSNLTVMNLAEFVDIHPKKVSYLINQYSGQNFNKYINKYRAEEAKKLLLDENYENLTIEAIALEAGFKSKSVFNTFFKLETGFTPKDFKRKGSIEQAIL</sequence>
<dbReference type="EMBL" id="JAGYVZ010000033">
    <property type="protein sequence ID" value="MBS7233776.1"/>
    <property type="molecule type" value="Genomic_DNA"/>
</dbReference>
<keyword evidence="4" id="KW-1133">Transmembrane helix</keyword>
<comment type="caution">
    <text evidence="6">The sequence shown here is derived from an EMBL/GenBank/DDBJ whole genome shotgun (WGS) entry which is preliminary data.</text>
</comment>
<name>A0ABS5PI18_9FLAO</name>
<dbReference type="PANTHER" id="PTHR43280">
    <property type="entry name" value="ARAC-FAMILY TRANSCRIPTIONAL REGULATOR"/>
    <property type="match status" value="1"/>
</dbReference>
<accession>A0ABS5PI18</accession>
<proteinExistence type="predicted"/>
<evidence type="ECO:0000313" key="7">
    <source>
        <dbReference type="Proteomes" id="UP000722625"/>
    </source>
</evidence>
<protein>
    <submittedName>
        <fullName evidence="6">AraC family transcriptional regulator</fullName>
    </submittedName>
</protein>
<dbReference type="SMART" id="SM00342">
    <property type="entry name" value="HTH_ARAC"/>
    <property type="match status" value="1"/>
</dbReference>
<keyword evidence="2" id="KW-0238">DNA-binding</keyword>
<keyword evidence="7" id="KW-1185">Reference proteome</keyword>
<evidence type="ECO:0000313" key="6">
    <source>
        <dbReference type="EMBL" id="MBS7233776.1"/>
    </source>
</evidence>
<dbReference type="RefSeq" id="WP_379784627.1">
    <property type="nucleotide sequence ID" value="NZ_JBHSTF010000017.1"/>
</dbReference>
<evidence type="ECO:0000256" key="3">
    <source>
        <dbReference type="ARBA" id="ARBA00023163"/>
    </source>
</evidence>
<reference evidence="6 7" key="1">
    <citation type="journal article" date="2018" name="Int. J. Syst. Evol. Microbiol.">
        <title>Flavobacterium chryseum sp. nov. and Flavobacterium psychroterrae sp. nov., novel environmental bacteria isolated from Antarctica.</title>
        <authorList>
            <person name="Kralova S."/>
            <person name="Svec P."/>
            <person name="Busse H.J."/>
            <person name="Stankova E."/>
            <person name="Vaczi P."/>
            <person name="Sedlacek I."/>
        </authorList>
    </citation>
    <scope>NUCLEOTIDE SEQUENCE [LARGE SCALE GENOMIC DNA]</scope>
    <source>
        <strain evidence="6 7">CCM 8827</strain>
    </source>
</reference>
<feature type="transmembrane region" description="Helical" evidence="4">
    <location>
        <begin position="20"/>
        <end position="44"/>
    </location>
</feature>
<feature type="domain" description="HTH araC/xylS-type" evidence="5">
    <location>
        <begin position="152"/>
        <end position="256"/>
    </location>
</feature>
<dbReference type="InterPro" id="IPR018062">
    <property type="entry name" value="HTH_AraC-typ_CS"/>
</dbReference>
<feature type="transmembrane region" description="Helical" evidence="4">
    <location>
        <begin position="97"/>
        <end position="118"/>
    </location>
</feature>